<feature type="domain" description="Peptidase M10 metallopeptidase" evidence="5">
    <location>
        <begin position="1"/>
        <end position="43"/>
    </location>
</feature>
<evidence type="ECO:0000256" key="4">
    <source>
        <dbReference type="ARBA" id="ARBA00022833"/>
    </source>
</evidence>
<reference evidence="7" key="1">
    <citation type="submission" date="2020-04" db="EMBL/GenBank/DDBJ databases">
        <authorList>
            <person name="Zhang T."/>
        </authorList>
    </citation>
    <scope>NUCLEOTIDE SEQUENCE</scope>
    <source>
        <strain evidence="7">HKST-UBA01</strain>
    </source>
</reference>
<protein>
    <submittedName>
        <fullName evidence="7">T9SS type A sorting domain-containing protein</fullName>
    </submittedName>
</protein>
<comment type="caution">
    <text evidence="7">The sequence shown here is derived from an EMBL/GenBank/DDBJ whole genome shotgun (WGS) entry which is preliminary data.</text>
</comment>
<feature type="non-terminal residue" evidence="7">
    <location>
        <position position="1"/>
    </location>
</feature>
<evidence type="ECO:0000313" key="8">
    <source>
        <dbReference type="Proteomes" id="UP000697710"/>
    </source>
</evidence>
<name>A0A956LXZ0_UNCEI</name>
<evidence type="ECO:0000313" key="7">
    <source>
        <dbReference type="EMBL" id="MCA9727441.1"/>
    </source>
</evidence>
<reference evidence="7" key="2">
    <citation type="journal article" date="2021" name="Microbiome">
        <title>Successional dynamics and alternative stable states in a saline activated sludge microbial community over 9 years.</title>
        <authorList>
            <person name="Wang Y."/>
            <person name="Ye J."/>
            <person name="Ju F."/>
            <person name="Liu L."/>
            <person name="Boyd J.A."/>
            <person name="Deng Y."/>
            <person name="Parks D.H."/>
            <person name="Jiang X."/>
            <person name="Yin X."/>
            <person name="Woodcroft B.J."/>
            <person name="Tyson G.W."/>
            <person name="Hugenholtz P."/>
            <person name="Polz M.F."/>
            <person name="Zhang T."/>
        </authorList>
    </citation>
    <scope>NUCLEOTIDE SEQUENCE</scope>
    <source>
        <strain evidence="7">HKST-UBA01</strain>
    </source>
</reference>
<organism evidence="7 8">
    <name type="scientific">Eiseniibacteriota bacterium</name>
    <dbReference type="NCBI Taxonomy" id="2212470"/>
    <lineage>
        <taxon>Bacteria</taxon>
        <taxon>Candidatus Eiseniibacteriota</taxon>
    </lineage>
</organism>
<dbReference type="GO" id="GO:0008270">
    <property type="term" value="F:zinc ion binding"/>
    <property type="evidence" value="ECO:0007669"/>
    <property type="project" value="InterPro"/>
</dbReference>
<dbReference type="InterPro" id="IPR026444">
    <property type="entry name" value="Secre_tail"/>
</dbReference>
<dbReference type="Gene3D" id="2.60.40.4070">
    <property type="match status" value="1"/>
</dbReference>
<dbReference type="Proteomes" id="UP000697710">
    <property type="component" value="Unassembled WGS sequence"/>
</dbReference>
<dbReference type="Pfam" id="PF00413">
    <property type="entry name" value="Peptidase_M10"/>
    <property type="match status" value="1"/>
</dbReference>
<evidence type="ECO:0000256" key="2">
    <source>
        <dbReference type="ARBA" id="ARBA00022723"/>
    </source>
</evidence>
<evidence type="ECO:0000256" key="1">
    <source>
        <dbReference type="ARBA" id="ARBA00022670"/>
    </source>
</evidence>
<accession>A0A956LXZ0</accession>
<evidence type="ECO:0000259" key="6">
    <source>
        <dbReference type="Pfam" id="PF13860"/>
    </source>
</evidence>
<dbReference type="AlphaFoldDB" id="A0A956LXZ0"/>
<keyword evidence="1" id="KW-0645">Protease</keyword>
<dbReference type="SUPFAM" id="SSF55486">
    <property type="entry name" value="Metalloproteases ('zincins'), catalytic domain"/>
    <property type="match status" value="1"/>
</dbReference>
<dbReference type="InterPro" id="IPR025965">
    <property type="entry name" value="FlgD/Vpr_Ig-like"/>
</dbReference>
<dbReference type="GO" id="GO:0004222">
    <property type="term" value="F:metalloendopeptidase activity"/>
    <property type="evidence" value="ECO:0007669"/>
    <property type="project" value="InterPro"/>
</dbReference>
<dbReference type="Gene3D" id="3.40.390.10">
    <property type="entry name" value="Collagenase (Catalytic Domain)"/>
    <property type="match status" value="1"/>
</dbReference>
<dbReference type="GO" id="GO:0031012">
    <property type="term" value="C:extracellular matrix"/>
    <property type="evidence" value="ECO:0007669"/>
    <property type="project" value="InterPro"/>
</dbReference>
<evidence type="ECO:0000256" key="3">
    <source>
        <dbReference type="ARBA" id="ARBA00022801"/>
    </source>
</evidence>
<dbReference type="InterPro" id="IPR024079">
    <property type="entry name" value="MetalloPept_cat_dom_sf"/>
</dbReference>
<dbReference type="InterPro" id="IPR001818">
    <property type="entry name" value="Pept_M10_metallopeptidase"/>
</dbReference>
<dbReference type="NCBIfam" id="TIGR04183">
    <property type="entry name" value="Por_Secre_tail"/>
    <property type="match status" value="1"/>
</dbReference>
<evidence type="ECO:0000259" key="5">
    <source>
        <dbReference type="Pfam" id="PF00413"/>
    </source>
</evidence>
<keyword evidence="3" id="KW-0378">Hydrolase</keyword>
<feature type="domain" description="FlgD/Vpr Ig-like" evidence="6">
    <location>
        <begin position="363"/>
        <end position="418"/>
    </location>
</feature>
<keyword evidence="2" id="KW-0479">Metal-binding</keyword>
<dbReference type="EMBL" id="JAGQHR010000166">
    <property type="protein sequence ID" value="MCA9727441.1"/>
    <property type="molecule type" value="Genomic_DNA"/>
</dbReference>
<sequence length="436" mass="46186">MGHFLGLGHSVNVFATMYFAISPCDSTRASLHPDDKRGARVLYKNGQKVAASTLNSASALLTVTNKGNTAFTGSGGKVGDSFQWTPLGAAQHVWESSFAVAQVNGPVSDNFREEIAEPAPGGDADFQQASPLFVSVPGSVVAQEATAVFDDSRAESPYGLEITSNFFADDAAGNEDFVICQYVMKNTTGSTLNNMRAGMFQDVDFNNQYSLNSVNYDAARSLAYVTTPNTTSVYGLAVLNVEGAVAMRALKASTATPAEDFTDANKTAWMSGGFAQTTIGPDDIALMIATGNFSIPPGGEAKAAFALLCGSNLTDLRNNADAAPALYQNVIDTTTDVGENGHAVLPVALGAPTPNPFGGITRLDYTLYSASPVQVDVLDASGRIVRQLLNEEQPKGIHTITWDGTDSHGTRLPSGVYFTRILADGREHTRKMQLIR</sequence>
<proteinExistence type="predicted"/>
<gene>
    <name evidence="7" type="ORF">KC729_07145</name>
</gene>
<keyword evidence="4" id="KW-0862">Zinc</keyword>
<dbReference type="GO" id="GO:0006508">
    <property type="term" value="P:proteolysis"/>
    <property type="evidence" value="ECO:0007669"/>
    <property type="project" value="UniProtKB-KW"/>
</dbReference>
<dbReference type="Pfam" id="PF13860">
    <property type="entry name" value="FlgD_ig"/>
    <property type="match status" value="1"/>
</dbReference>